<evidence type="ECO:0000313" key="4">
    <source>
        <dbReference type="EMBL" id="KAI2652202.1"/>
    </source>
</evidence>
<accession>A0ABQ8LNF9</accession>
<feature type="coiled-coil region" evidence="2">
    <location>
        <begin position="74"/>
        <end position="157"/>
    </location>
</feature>
<evidence type="ECO:0000256" key="1">
    <source>
        <dbReference type="ARBA" id="ARBA00023054"/>
    </source>
</evidence>
<dbReference type="EMBL" id="JACTAM010000020">
    <property type="protein sequence ID" value="KAI2652202.1"/>
    <property type="molecule type" value="Genomic_DNA"/>
</dbReference>
<organism evidence="4 5">
    <name type="scientific">Labeo rohita</name>
    <name type="common">Indian major carp</name>
    <name type="synonym">Cyprinus rohita</name>
    <dbReference type="NCBI Taxonomy" id="84645"/>
    <lineage>
        <taxon>Eukaryota</taxon>
        <taxon>Metazoa</taxon>
        <taxon>Chordata</taxon>
        <taxon>Craniata</taxon>
        <taxon>Vertebrata</taxon>
        <taxon>Euteleostomi</taxon>
        <taxon>Actinopterygii</taxon>
        <taxon>Neopterygii</taxon>
        <taxon>Teleostei</taxon>
        <taxon>Ostariophysi</taxon>
        <taxon>Cypriniformes</taxon>
        <taxon>Cyprinidae</taxon>
        <taxon>Labeoninae</taxon>
        <taxon>Labeonini</taxon>
        <taxon>Labeo</taxon>
    </lineage>
</organism>
<evidence type="ECO:0000313" key="5">
    <source>
        <dbReference type="Proteomes" id="UP000830375"/>
    </source>
</evidence>
<keyword evidence="3" id="KW-0812">Transmembrane</keyword>
<dbReference type="PANTHER" id="PTHR18870">
    <property type="entry name" value="PROTEIN TAG-278-RELATED"/>
    <property type="match status" value="1"/>
</dbReference>
<evidence type="ECO:0000256" key="3">
    <source>
        <dbReference type="SAM" id="Phobius"/>
    </source>
</evidence>
<sequence length="192" mass="22093">MVLPTGLVRSVFTEAVGLICIPCLSLTHFLSHPHPTLLDITDSKVAFSGGSSHALCCKDPLRLELEERLRQQHHMELQTLREAHRQNIETLKQQSEQELQTLRFELEDEGKAMLASLRSELNHLHASAIEHMRQTHQQETAAAKQELENALEQSRVKVNFIHSVVIIFHKYTFCTQFIIVVSSIFFIFNFFF</sequence>
<dbReference type="Proteomes" id="UP000830375">
    <property type="component" value="Unassembled WGS sequence"/>
</dbReference>
<protein>
    <submittedName>
        <fullName evidence="4">Protein FAM184A</fullName>
    </submittedName>
</protein>
<comment type="caution">
    <text evidence="4">The sequence shown here is derived from an EMBL/GenBank/DDBJ whole genome shotgun (WGS) entry which is preliminary data.</text>
</comment>
<keyword evidence="3" id="KW-1133">Transmembrane helix</keyword>
<dbReference type="PANTHER" id="PTHR18870:SF7">
    <property type="entry name" value="PROTEIN FAM184A"/>
    <property type="match status" value="1"/>
</dbReference>
<keyword evidence="3" id="KW-0472">Membrane</keyword>
<reference evidence="4 5" key="1">
    <citation type="submission" date="2022-01" db="EMBL/GenBank/DDBJ databases">
        <title>A high-quality chromosome-level genome assembly of rohu carp, Labeo rohita.</title>
        <authorList>
            <person name="Arick M.A. II"/>
            <person name="Hsu C.-Y."/>
            <person name="Magbanua Z."/>
            <person name="Pechanova O."/>
            <person name="Grover C."/>
            <person name="Miller E."/>
            <person name="Thrash A."/>
            <person name="Ezzel L."/>
            <person name="Alam S."/>
            <person name="Benzie J."/>
            <person name="Hamilton M."/>
            <person name="Karsi A."/>
            <person name="Lawrence M.L."/>
            <person name="Peterson D.G."/>
        </authorList>
    </citation>
    <scope>NUCLEOTIDE SEQUENCE [LARGE SCALE GENOMIC DNA]</scope>
    <source>
        <strain evidence="5">BAU-BD-2019</strain>
        <tissue evidence="4">Blood</tissue>
    </source>
</reference>
<keyword evidence="1 2" id="KW-0175">Coiled coil</keyword>
<proteinExistence type="predicted"/>
<gene>
    <name evidence="4" type="ORF">H4Q32_015059</name>
</gene>
<feature type="transmembrane region" description="Helical" evidence="3">
    <location>
        <begin position="171"/>
        <end position="191"/>
    </location>
</feature>
<evidence type="ECO:0000256" key="2">
    <source>
        <dbReference type="SAM" id="Coils"/>
    </source>
</evidence>
<name>A0ABQ8LNF9_LABRO</name>
<keyword evidence="5" id="KW-1185">Reference proteome</keyword>